<dbReference type="PANTHER" id="PTHR11006:SF53">
    <property type="entry name" value="PROTEIN ARGININE N-METHYLTRANSFERASE 3"/>
    <property type="match status" value="1"/>
</dbReference>
<evidence type="ECO:0000256" key="3">
    <source>
        <dbReference type="ARBA" id="ARBA00022691"/>
    </source>
</evidence>
<dbReference type="InterPro" id="IPR055135">
    <property type="entry name" value="PRMT_dom"/>
</dbReference>
<reference evidence="5 6" key="1">
    <citation type="journal article" date="2020" name="BMC Genomics">
        <title>Intraspecific diversification of the crop wild relative Brassica cretica Lam. using demographic model selection.</title>
        <authorList>
            <person name="Kioukis A."/>
            <person name="Michalopoulou V.A."/>
            <person name="Briers L."/>
            <person name="Pirintsos S."/>
            <person name="Studholme D.J."/>
            <person name="Pavlidis P."/>
            <person name="Sarris P.F."/>
        </authorList>
    </citation>
    <scope>NUCLEOTIDE SEQUENCE [LARGE SCALE GENOMIC DNA]</scope>
    <source>
        <strain evidence="6">cv. PFS-1207/04</strain>
    </source>
</reference>
<evidence type="ECO:0000313" key="6">
    <source>
        <dbReference type="Proteomes" id="UP000266723"/>
    </source>
</evidence>
<gene>
    <name evidence="5" type="ORF">DY000_02010269</name>
</gene>
<comment type="caution">
    <text evidence="5">The sequence shown here is derived from an EMBL/GenBank/DDBJ whole genome shotgun (WGS) entry which is preliminary data.</text>
</comment>
<keyword evidence="1" id="KW-0489">Methyltransferase</keyword>
<keyword evidence="6" id="KW-1185">Reference proteome</keyword>
<dbReference type="InterPro" id="IPR029063">
    <property type="entry name" value="SAM-dependent_MTases_sf"/>
</dbReference>
<dbReference type="InterPro" id="IPR025799">
    <property type="entry name" value="Arg_MeTrfase"/>
</dbReference>
<keyword evidence="2" id="KW-0808">Transferase</keyword>
<proteinExistence type="predicted"/>
<dbReference type="EMBL" id="QGKV02000832">
    <property type="protein sequence ID" value="KAF3548377.1"/>
    <property type="molecule type" value="Genomic_DNA"/>
</dbReference>
<evidence type="ECO:0000313" key="5">
    <source>
        <dbReference type="EMBL" id="KAF3548377.1"/>
    </source>
</evidence>
<evidence type="ECO:0000256" key="2">
    <source>
        <dbReference type="ARBA" id="ARBA00022679"/>
    </source>
</evidence>
<dbReference type="Gene3D" id="3.40.50.150">
    <property type="entry name" value="Vaccinia Virus protein VP39"/>
    <property type="match status" value="1"/>
</dbReference>
<dbReference type="CDD" id="cd02440">
    <property type="entry name" value="AdoMet_MTases"/>
    <property type="match status" value="1"/>
</dbReference>
<accession>A0ABQ7C9X0</accession>
<dbReference type="PANTHER" id="PTHR11006">
    <property type="entry name" value="PROTEIN ARGININE N-METHYLTRANSFERASE"/>
    <property type="match status" value="1"/>
</dbReference>
<dbReference type="Pfam" id="PF06325">
    <property type="entry name" value="PrmA"/>
    <property type="match status" value="1"/>
</dbReference>
<dbReference type="Proteomes" id="UP000266723">
    <property type="component" value="Unassembled WGS sequence"/>
</dbReference>
<feature type="domain" description="Protein arginine N-methyltransferase" evidence="4">
    <location>
        <begin position="221"/>
        <end position="367"/>
    </location>
</feature>
<sequence>MSKSKLEISIESRYRSVDIGLQVNYEINPDQSEKLSRRSAIARSSPYLFCALEEDELDLRFELLTHSLSLSLANSYHDVVSSSTLENDSVYGISRNGDTNNEDEVAQDESMCDAGESTNAADVTDDTTSADYYFDSYSHFGIHEMLKDVVRTKTYQNKFLIKDKVVLDVGAGTGILSLFCAKAGAKHVYAVACSQMADIWLRRLLNPMASLMVDGGVVLPDKASLFLTAIEDSEYKEDKNGMCMVLTCVDTVDPKLMVTDSRLLKTMDISKMSSGDASFTAPFKLVAQRNDYIHARVAYFDVSFTMCHKLLGFSTGPKSRATQTVMYLEDVLTICEGETITGSMSVSYNKKNPRDVDIELSYSLNGQHSKISRTQHYKMR</sequence>
<protein>
    <recommendedName>
        <fullName evidence="4">Protein arginine N-methyltransferase domain-containing protein</fullName>
    </recommendedName>
</protein>
<keyword evidence="3" id="KW-0949">S-adenosyl-L-methionine</keyword>
<evidence type="ECO:0000256" key="1">
    <source>
        <dbReference type="ARBA" id="ARBA00022603"/>
    </source>
</evidence>
<name>A0ABQ7C9X0_BRACR</name>
<evidence type="ECO:0000259" key="4">
    <source>
        <dbReference type="Pfam" id="PF22528"/>
    </source>
</evidence>
<dbReference type="Pfam" id="PF22528">
    <property type="entry name" value="PRMT_C"/>
    <property type="match status" value="1"/>
</dbReference>
<dbReference type="SUPFAM" id="SSF53335">
    <property type="entry name" value="S-adenosyl-L-methionine-dependent methyltransferases"/>
    <property type="match status" value="1"/>
</dbReference>
<organism evidence="5 6">
    <name type="scientific">Brassica cretica</name>
    <name type="common">Mustard</name>
    <dbReference type="NCBI Taxonomy" id="69181"/>
    <lineage>
        <taxon>Eukaryota</taxon>
        <taxon>Viridiplantae</taxon>
        <taxon>Streptophyta</taxon>
        <taxon>Embryophyta</taxon>
        <taxon>Tracheophyta</taxon>
        <taxon>Spermatophyta</taxon>
        <taxon>Magnoliopsida</taxon>
        <taxon>eudicotyledons</taxon>
        <taxon>Gunneridae</taxon>
        <taxon>Pentapetalae</taxon>
        <taxon>rosids</taxon>
        <taxon>malvids</taxon>
        <taxon>Brassicales</taxon>
        <taxon>Brassicaceae</taxon>
        <taxon>Brassiceae</taxon>
        <taxon>Brassica</taxon>
    </lineage>
</organism>
<dbReference type="Gene3D" id="2.70.160.11">
    <property type="entry name" value="Hnrnp arginine n-methyltransferase1"/>
    <property type="match status" value="1"/>
</dbReference>